<feature type="transmembrane region" description="Helical" evidence="1">
    <location>
        <begin position="6"/>
        <end position="23"/>
    </location>
</feature>
<gene>
    <name evidence="2" type="ORF">GCM10008986_15380</name>
</gene>
<name>A0ABP3L3A9_9BACI</name>
<proteinExistence type="predicted"/>
<keyword evidence="3" id="KW-1185">Reference proteome</keyword>
<organism evidence="2 3">
    <name type="scientific">Salinibacillus aidingensis</name>
    <dbReference type="NCBI Taxonomy" id="237684"/>
    <lineage>
        <taxon>Bacteria</taxon>
        <taxon>Bacillati</taxon>
        <taxon>Bacillota</taxon>
        <taxon>Bacilli</taxon>
        <taxon>Bacillales</taxon>
        <taxon>Bacillaceae</taxon>
        <taxon>Salinibacillus</taxon>
    </lineage>
</organism>
<keyword evidence="1" id="KW-1133">Transmembrane helix</keyword>
<keyword evidence="1" id="KW-0812">Transmembrane</keyword>
<evidence type="ECO:0000313" key="3">
    <source>
        <dbReference type="Proteomes" id="UP001500880"/>
    </source>
</evidence>
<evidence type="ECO:0000313" key="2">
    <source>
        <dbReference type="EMBL" id="GAA0490338.1"/>
    </source>
</evidence>
<protein>
    <submittedName>
        <fullName evidence="2">Uncharacterized protein</fullName>
    </submittedName>
</protein>
<sequence length="63" mass="7767">MFFYFYFYNIYLPLVLFALYNNGEFKKRGVRDGTNTIKQKEGYSYYLYCTRCSDWRYSGFCLQ</sequence>
<dbReference type="EMBL" id="BAAADO010000003">
    <property type="protein sequence ID" value="GAA0490338.1"/>
    <property type="molecule type" value="Genomic_DNA"/>
</dbReference>
<keyword evidence="1" id="KW-0472">Membrane</keyword>
<accession>A0ABP3L3A9</accession>
<reference evidence="3" key="1">
    <citation type="journal article" date="2019" name="Int. J. Syst. Evol. Microbiol.">
        <title>The Global Catalogue of Microorganisms (GCM) 10K type strain sequencing project: providing services to taxonomists for standard genome sequencing and annotation.</title>
        <authorList>
            <consortium name="The Broad Institute Genomics Platform"/>
            <consortium name="The Broad Institute Genome Sequencing Center for Infectious Disease"/>
            <person name="Wu L."/>
            <person name="Ma J."/>
        </authorList>
    </citation>
    <scope>NUCLEOTIDE SEQUENCE [LARGE SCALE GENOMIC DNA]</scope>
    <source>
        <strain evidence="3">JCM 12389</strain>
    </source>
</reference>
<evidence type="ECO:0000256" key="1">
    <source>
        <dbReference type="SAM" id="Phobius"/>
    </source>
</evidence>
<dbReference type="Proteomes" id="UP001500880">
    <property type="component" value="Unassembled WGS sequence"/>
</dbReference>
<comment type="caution">
    <text evidence="2">The sequence shown here is derived from an EMBL/GenBank/DDBJ whole genome shotgun (WGS) entry which is preliminary data.</text>
</comment>